<name>A0A2P5A455_PARAD</name>
<organism evidence="1 3">
    <name type="scientific">Parasponia andersonii</name>
    <name type="common">Sponia andersonii</name>
    <dbReference type="NCBI Taxonomy" id="3476"/>
    <lineage>
        <taxon>Eukaryota</taxon>
        <taxon>Viridiplantae</taxon>
        <taxon>Streptophyta</taxon>
        <taxon>Embryophyta</taxon>
        <taxon>Tracheophyta</taxon>
        <taxon>Spermatophyta</taxon>
        <taxon>Magnoliopsida</taxon>
        <taxon>eudicotyledons</taxon>
        <taxon>Gunneridae</taxon>
        <taxon>Pentapetalae</taxon>
        <taxon>rosids</taxon>
        <taxon>fabids</taxon>
        <taxon>Rosales</taxon>
        <taxon>Cannabaceae</taxon>
        <taxon>Parasponia</taxon>
    </lineage>
</organism>
<comment type="caution">
    <text evidence="1">The sequence shown here is derived from an EMBL/GenBank/DDBJ whole genome shotgun (WGS) entry which is preliminary data.</text>
</comment>
<dbReference type="AlphaFoldDB" id="A0A2P5A455"/>
<sequence>VDDDENDDNFVNIPPNILAPPKVSVKSVLFTPKASQFSVQSVPYAPKTSKAKASASNYNLHILQLSKEVDLIKKEIFLRQDSIKRSADLLKKNFNTKFDIVLNILAKFQEKLGVDAYFRWSS</sequence>
<keyword evidence="3" id="KW-1185">Reference proteome</keyword>
<proteinExistence type="predicted"/>
<reference evidence="1" key="2">
    <citation type="submission" date="2016-06" db="EMBL/GenBank/DDBJ databases">
        <title>Parasponia and Trema comparative genomics to provide insight in an evolutionary trajectory towards rhizobium symbiosis.</title>
        <authorList>
            <person name="Van Velzen R."/>
            <person name="Holmer R."/>
            <person name="Geurts R."/>
            <person name="Smit S."/>
        </authorList>
    </citation>
    <scope>NUCLEOTIDE SEQUENCE [LARGE SCALE GENOMIC DNA]</scope>
    <source>
        <strain evidence="1">WU1-14</strain>
        <tissue evidence="1">Leaves</tissue>
    </source>
</reference>
<dbReference type="EMBL" id="JXTB01000102">
    <property type="protein sequence ID" value="PON63617.1"/>
    <property type="molecule type" value="Genomic_DNA"/>
</dbReference>
<evidence type="ECO:0000313" key="2">
    <source>
        <dbReference type="EMBL" id="PON63617.1"/>
    </source>
</evidence>
<accession>A0A2P5A455</accession>
<gene>
    <name evidence="2" type="ORF">PanWU01x14_129490</name>
    <name evidence="1" type="ORF">PanWU01x14_371120</name>
</gene>
<reference evidence="3" key="1">
    <citation type="submission" date="2016-06" db="EMBL/GenBank/DDBJ databases">
        <title>Parallel loss of symbiosis genes in relatives of nitrogen-fixing non-legume Parasponia.</title>
        <authorList>
            <person name="Van Velzen R."/>
            <person name="Holmer R."/>
            <person name="Bu F."/>
            <person name="Rutten L."/>
            <person name="Van Zeijl A."/>
            <person name="Liu W."/>
            <person name="Santuari L."/>
            <person name="Cao Q."/>
            <person name="Sharma T."/>
            <person name="Shen D."/>
            <person name="Roswanjaya Y."/>
            <person name="Wardhani T."/>
            <person name="Kalhor M.S."/>
            <person name="Jansen J."/>
            <person name="Van den Hoogen J."/>
            <person name="Gungor B."/>
            <person name="Hartog M."/>
            <person name="Hontelez J."/>
            <person name="Verver J."/>
            <person name="Yang W.-C."/>
            <person name="Schijlen E."/>
            <person name="Repin R."/>
            <person name="Schilthuizen M."/>
            <person name="Schranz E."/>
            <person name="Heidstra R."/>
            <person name="Miyata K."/>
            <person name="Fedorova E."/>
            <person name="Kohlen W."/>
            <person name="Bisseling T."/>
            <person name="Smit S."/>
            <person name="Geurts R."/>
        </authorList>
    </citation>
    <scope>NUCLEOTIDE SEQUENCE [LARGE SCALE GENOMIC DNA]</scope>
    <source>
        <strain evidence="3">cv. WU1-14</strain>
    </source>
</reference>
<evidence type="ECO:0000313" key="1">
    <source>
        <dbReference type="EMBL" id="PON31269.1"/>
    </source>
</evidence>
<feature type="non-terminal residue" evidence="1">
    <location>
        <position position="1"/>
    </location>
</feature>
<dbReference type="EMBL" id="JXTB01001185">
    <property type="protein sequence ID" value="PON31269.1"/>
    <property type="molecule type" value="Genomic_DNA"/>
</dbReference>
<dbReference type="Proteomes" id="UP000237105">
    <property type="component" value="Unassembled WGS sequence"/>
</dbReference>
<evidence type="ECO:0000313" key="3">
    <source>
        <dbReference type="Proteomes" id="UP000237105"/>
    </source>
</evidence>
<protein>
    <submittedName>
        <fullName evidence="1">Uncharacterized protein</fullName>
    </submittedName>
</protein>